<feature type="transmembrane region" description="Helical" evidence="1">
    <location>
        <begin position="7"/>
        <end position="26"/>
    </location>
</feature>
<organism evidence="2 3">
    <name type="scientific">Bacillus kandeliae</name>
    <dbReference type="NCBI Taxonomy" id="3129297"/>
    <lineage>
        <taxon>Bacteria</taxon>
        <taxon>Bacillati</taxon>
        <taxon>Bacillota</taxon>
        <taxon>Bacilli</taxon>
        <taxon>Bacillales</taxon>
        <taxon>Bacillaceae</taxon>
        <taxon>Bacillus</taxon>
    </lineage>
</organism>
<sequence length="123" mass="14343">MIETKQKLLFVLYLMLMIVSLVALYLNSYTFLWISSSLSLIFIVIYLLNFNKGSSLKIIIKKPLILAISVCFIVILIYFLLDLFFSLPEFETTMLINVITTLFIGTLYFFLYSQSIQKNKKDL</sequence>
<keyword evidence="1" id="KW-0812">Transmembrane</keyword>
<geneLocation type="plasmid" evidence="2 3">
    <name>unnamed1</name>
</geneLocation>
<keyword evidence="1" id="KW-1133">Transmembrane helix</keyword>
<evidence type="ECO:0000256" key="1">
    <source>
        <dbReference type="SAM" id="Phobius"/>
    </source>
</evidence>
<feature type="transmembrane region" description="Helical" evidence="1">
    <location>
        <begin position="93"/>
        <end position="111"/>
    </location>
</feature>
<reference evidence="2 3" key="1">
    <citation type="submission" date="2024-02" db="EMBL/GenBank/DDBJ databases">
        <title>Seven novel Bacillus-like species.</title>
        <authorList>
            <person name="Liu G."/>
        </authorList>
    </citation>
    <scope>NUCLEOTIDE SEQUENCE [LARGE SCALE GENOMIC DNA]</scope>
    <source>
        <strain evidence="2 3">FJAT-52991</strain>
        <plasmid evidence="2 3">unnamed1</plasmid>
    </source>
</reference>
<dbReference type="RefSeq" id="WP_338754864.1">
    <property type="nucleotide sequence ID" value="NZ_CP147405.1"/>
</dbReference>
<feature type="transmembrane region" description="Helical" evidence="1">
    <location>
        <begin position="32"/>
        <end position="51"/>
    </location>
</feature>
<feature type="transmembrane region" description="Helical" evidence="1">
    <location>
        <begin position="63"/>
        <end position="81"/>
    </location>
</feature>
<proteinExistence type="predicted"/>
<keyword evidence="3" id="KW-1185">Reference proteome</keyword>
<evidence type="ECO:0008006" key="4">
    <source>
        <dbReference type="Google" id="ProtNLM"/>
    </source>
</evidence>
<gene>
    <name evidence="2" type="ORF">WDJ61_18500</name>
</gene>
<keyword evidence="1" id="KW-0472">Membrane</keyword>
<name>A0ABZ2NCJ5_9BACI</name>
<accession>A0ABZ2NCJ5</accession>
<evidence type="ECO:0000313" key="2">
    <source>
        <dbReference type="EMBL" id="WXB94972.1"/>
    </source>
</evidence>
<dbReference type="EMBL" id="CP147405">
    <property type="protein sequence ID" value="WXB94972.1"/>
    <property type="molecule type" value="Genomic_DNA"/>
</dbReference>
<evidence type="ECO:0000313" key="3">
    <source>
        <dbReference type="Proteomes" id="UP001387364"/>
    </source>
</evidence>
<dbReference type="Proteomes" id="UP001387364">
    <property type="component" value="Plasmid unnamed1"/>
</dbReference>
<keyword evidence="2" id="KW-0614">Plasmid</keyword>
<protein>
    <recommendedName>
        <fullName evidence="4">Permease</fullName>
    </recommendedName>
</protein>